<sequence>MKKITLFLLFTSFITTAQWNQLGTNINGQATNEQSGSSSKLNADGTVLVVSAPRAMDNGIMTGKVRVFTWNGSNWIQRGNDIIGSEQGDIFGERVSISADGNIIVIGAPSYLNPAYLSPTGPTGYTRVFEWNGTNWIQKGTDITGSAPNDIAGSDVSINANGTIIGISFPGFDGANGTNCGAIRTYEWNGTTWLQKGQDIVGPNADAYIGTISLNSTGNIIAIGNAGDDTGGTNAGNVKVYEFSGNSWIQKGNTVIGNNSILQGHGSTLAIDDSGTNFITGGFSFTNGALGYVKAYSWNGTNWIPKGATLPGTTGSDFFGTAVDISQDGNIIAASSLTLLNGYVRVFKFVGSSWIQQGSDILGEASGDQFGRSLSLSADGSILAAGTPFNDGNGNNAGHVRVFENTTLSTAGFENSTISFYPNPTNNSVNFSSSETIKRISLYNLLGQEVLSKQVNSDRFSLDLTNLSNGTYIAKLNSNEKLESTRIIKR</sequence>
<feature type="signal peptide" evidence="2">
    <location>
        <begin position="1"/>
        <end position="17"/>
    </location>
</feature>
<evidence type="ECO:0000259" key="3">
    <source>
        <dbReference type="Pfam" id="PF18962"/>
    </source>
</evidence>
<name>A0A328X6J6_9FLAO</name>
<dbReference type="PANTHER" id="PTHR36220">
    <property type="entry name" value="UNNAMED PRODUCT"/>
    <property type="match status" value="1"/>
</dbReference>
<keyword evidence="5" id="KW-1185">Reference proteome</keyword>
<dbReference type="OrthoDB" id="1403372at2"/>
<gene>
    <name evidence="4" type="ORF">B0I10_101130</name>
</gene>
<dbReference type="PANTHER" id="PTHR36220:SF1">
    <property type="entry name" value="GAMMA TUBULIN COMPLEX COMPONENT C-TERMINAL DOMAIN-CONTAINING PROTEIN"/>
    <property type="match status" value="1"/>
</dbReference>
<comment type="caution">
    <text evidence="4">The sequence shown here is derived from an EMBL/GenBank/DDBJ whole genome shotgun (WGS) entry which is preliminary data.</text>
</comment>
<dbReference type="AlphaFoldDB" id="A0A328X6J6"/>
<dbReference type="SUPFAM" id="SSF50965">
    <property type="entry name" value="Galactose oxidase, central domain"/>
    <property type="match status" value="1"/>
</dbReference>
<dbReference type="InterPro" id="IPR011043">
    <property type="entry name" value="Gal_Oxase/kelch_b-propeller"/>
</dbReference>
<dbReference type="Pfam" id="PF18962">
    <property type="entry name" value="Por_Secre_tail"/>
    <property type="match status" value="1"/>
</dbReference>
<protein>
    <submittedName>
        <fullName evidence="4">Putative secreted protein (Por secretion system target)</fullName>
    </submittedName>
</protein>
<dbReference type="RefSeq" id="WP_112084555.1">
    <property type="nucleotide sequence ID" value="NZ_QLSV01000001.1"/>
</dbReference>
<dbReference type="EMBL" id="QLSV01000001">
    <property type="protein sequence ID" value="RAR50958.1"/>
    <property type="molecule type" value="Genomic_DNA"/>
</dbReference>
<organism evidence="4 5">
    <name type="scientific">Flavobacterium lacus</name>
    <dbReference type="NCBI Taxonomy" id="1353778"/>
    <lineage>
        <taxon>Bacteria</taxon>
        <taxon>Pseudomonadati</taxon>
        <taxon>Bacteroidota</taxon>
        <taxon>Flavobacteriia</taxon>
        <taxon>Flavobacteriales</taxon>
        <taxon>Flavobacteriaceae</taxon>
        <taxon>Flavobacterium</taxon>
    </lineage>
</organism>
<evidence type="ECO:0000256" key="1">
    <source>
        <dbReference type="ARBA" id="ARBA00022729"/>
    </source>
</evidence>
<dbReference type="InterPro" id="IPR026444">
    <property type="entry name" value="Secre_tail"/>
</dbReference>
<dbReference type="Proteomes" id="UP000249518">
    <property type="component" value="Unassembled WGS sequence"/>
</dbReference>
<accession>A0A328X6J6</accession>
<dbReference type="InterPro" id="IPR028994">
    <property type="entry name" value="Integrin_alpha_N"/>
</dbReference>
<keyword evidence="1 2" id="KW-0732">Signal</keyword>
<dbReference type="Gene3D" id="2.130.10.130">
    <property type="entry name" value="Integrin alpha, N-terminal"/>
    <property type="match status" value="2"/>
</dbReference>
<evidence type="ECO:0000313" key="5">
    <source>
        <dbReference type="Proteomes" id="UP000249518"/>
    </source>
</evidence>
<proteinExistence type="predicted"/>
<dbReference type="NCBIfam" id="TIGR04183">
    <property type="entry name" value="Por_Secre_tail"/>
    <property type="match status" value="1"/>
</dbReference>
<evidence type="ECO:0000313" key="4">
    <source>
        <dbReference type="EMBL" id="RAR50958.1"/>
    </source>
</evidence>
<reference evidence="4 5" key="1">
    <citation type="submission" date="2018-06" db="EMBL/GenBank/DDBJ databases">
        <title>Genomic Encyclopedia of Type Strains, Phase III (KMG-III): the genomes of soil and plant-associated and newly described type strains.</title>
        <authorList>
            <person name="Whitman W."/>
        </authorList>
    </citation>
    <scope>NUCLEOTIDE SEQUENCE [LARGE SCALE GENOMIC DNA]</scope>
    <source>
        <strain evidence="4 5">CGMCC 1.12504</strain>
    </source>
</reference>
<evidence type="ECO:0000256" key="2">
    <source>
        <dbReference type="SAM" id="SignalP"/>
    </source>
</evidence>
<feature type="domain" description="Secretion system C-terminal sorting" evidence="3">
    <location>
        <begin position="421"/>
        <end position="487"/>
    </location>
</feature>
<feature type="chain" id="PRO_5016400313" evidence="2">
    <location>
        <begin position="18"/>
        <end position="490"/>
    </location>
</feature>